<dbReference type="EMBL" id="CAJJDM010000195">
    <property type="protein sequence ID" value="CAD8117005.1"/>
    <property type="molecule type" value="Genomic_DNA"/>
</dbReference>
<feature type="transmembrane region" description="Helical" evidence="1">
    <location>
        <begin position="51"/>
        <end position="71"/>
    </location>
</feature>
<keyword evidence="1" id="KW-0472">Membrane</keyword>
<evidence type="ECO:0000313" key="3">
    <source>
        <dbReference type="Proteomes" id="UP000688137"/>
    </source>
</evidence>
<organism evidence="2 3">
    <name type="scientific">Paramecium primaurelia</name>
    <dbReference type="NCBI Taxonomy" id="5886"/>
    <lineage>
        <taxon>Eukaryota</taxon>
        <taxon>Sar</taxon>
        <taxon>Alveolata</taxon>
        <taxon>Ciliophora</taxon>
        <taxon>Intramacronucleata</taxon>
        <taxon>Oligohymenophorea</taxon>
        <taxon>Peniculida</taxon>
        <taxon>Parameciidae</taxon>
        <taxon>Paramecium</taxon>
    </lineage>
</organism>
<keyword evidence="1" id="KW-0812">Transmembrane</keyword>
<reference evidence="2" key="1">
    <citation type="submission" date="2021-01" db="EMBL/GenBank/DDBJ databases">
        <authorList>
            <consortium name="Genoscope - CEA"/>
            <person name="William W."/>
        </authorList>
    </citation>
    <scope>NUCLEOTIDE SEQUENCE</scope>
</reference>
<feature type="transmembrane region" description="Helical" evidence="1">
    <location>
        <begin position="20"/>
        <end position="39"/>
    </location>
</feature>
<keyword evidence="1" id="KW-1133">Transmembrane helix</keyword>
<evidence type="ECO:0000256" key="1">
    <source>
        <dbReference type="SAM" id="Phobius"/>
    </source>
</evidence>
<gene>
    <name evidence="2" type="ORF">PPRIM_AZ9-3.1.T1860003</name>
</gene>
<evidence type="ECO:0008006" key="4">
    <source>
        <dbReference type="Google" id="ProtNLM"/>
    </source>
</evidence>
<dbReference type="Proteomes" id="UP000688137">
    <property type="component" value="Unassembled WGS sequence"/>
</dbReference>
<evidence type="ECO:0000313" key="2">
    <source>
        <dbReference type="EMBL" id="CAD8117005.1"/>
    </source>
</evidence>
<comment type="caution">
    <text evidence="2">The sequence shown here is derived from an EMBL/GenBank/DDBJ whole genome shotgun (WGS) entry which is preliminary data.</text>
</comment>
<sequence length="120" mass="14377">MYFVRAEQKQLEVNFKYITMNIYVNQVSMMMELISYVYLYVVIQQQLMEKIVMMVIIILMMNVIIVNFIVIKFVMITFKDFVFNCKKGLEIIDINQCISIFGDNLLVKSEECERQQLDFQ</sequence>
<accession>A0A8S1QQE7</accession>
<keyword evidence="3" id="KW-1185">Reference proteome</keyword>
<proteinExistence type="predicted"/>
<dbReference type="AlphaFoldDB" id="A0A8S1QQE7"/>
<name>A0A8S1QQE7_PARPR</name>
<protein>
    <recommendedName>
        <fullName evidence="4">Transmembrane protein</fullName>
    </recommendedName>
</protein>